<dbReference type="InterPro" id="IPR050083">
    <property type="entry name" value="HtpX_protease"/>
</dbReference>
<reference evidence="12" key="1">
    <citation type="journal article" date="2014" name="Int. J. Syst. Evol. Microbiol.">
        <title>Complete genome sequence of Corynebacterium casei LMG S-19264T (=DSM 44701T), isolated from a smear-ripened cheese.</title>
        <authorList>
            <consortium name="US DOE Joint Genome Institute (JGI-PGF)"/>
            <person name="Walter F."/>
            <person name="Albersmeier A."/>
            <person name="Kalinowski J."/>
            <person name="Ruckert C."/>
        </authorList>
    </citation>
    <scope>NUCLEOTIDE SEQUENCE</scope>
    <source>
        <strain evidence="12">JCM 4646</strain>
    </source>
</reference>
<keyword evidence="4" id="KW-0812">Transmembrane</keyword>
<dbReference type="Pfam" id="PF01435">
    <property type="entry name" value="Peptidase_M48"/>
    <property type="match status" value="1"/>
</dbReference>
<dbReference type="InterPro" id="IPR001915">
    <property type="entry name" value="Peptidase_M48"/>
</dbReference>
<keyword evidence="8" id="KW-1133">Transmembrane helix</keyword>
<evidence type="ECO:0000256" key="8">
    <source>
        <dbReference type="ARBA" id="ARBA00022989"/>
    </source>
</evidence>
<evidence type="ECO:0000256" key="7">
    <source>
        <dbReference type="ARBA" id="ARBA00022833"/>
    </source>
</evidence>
<dbReference type="EMBL" id="BNBO01000060">
    <property type="protein sequence ID" value="GHH82769.1"/>
    <property type="molecule type" value="Genomic_DNA"/>
</dbReference>
<evidence type="ECO:0000313" key="13">
    <source>
        <dbReference type="Proteomes" id="UP000617734"/>
    </source>
</evidence>
<sequence length="445" mass="47808">MPTSHAPAPPKSSVCPACAAGLVTHERYPTWCPDCEWNLLPVEAPAADLTARQRRAAERRWEAQADRLALARLRAEQVYDAVAAGAGAREDRTWIGAMALAGFVHLVTVGLLAGSVALQFADSWPLRVVGWLGLALAFVLRPRSGKVPEDSGVLRRAAAPALYALVDRVAAAVGTRPVDVIRVTDEFNASFARVGLRRRSVLTLGLPLWEPLGPGQRLALLGHELGHDVNGDHRSGRWLGSAISTLSEWWYITQPVRYDDRDGSMTNSVTEIADLGQRLAGLAMGCVNWLVGLLLGLLERLTTRSGQGAEYRADAIAARLASTSEAEGLLRTLLLAGSASTVQSRLRSLSGVRQSGLSVGVAGFWGAFTAELASVPPQETERLLRLSVRELSSVDSTHPPTHLRIRMLGHRPVPAPALVVTPEEAAAIEAELAPLRLRIARELLA</sequence>
<dbReference type="GO" id="GO:0004222">
    <property type="term" value="F:metalloendopeptidase activity"/>
    <property type="evidence" value="ECO:0007669"/>
    <property type="project" value="InterPro"/>
</dbReference>
<dbReference type="PANTHER" id="PTHR43221:SF2">
    <property type="entry name" value="PROTEASE HTPX HOMOLOG"/>
    <property type="match status" value="1"/>
</dbReference>
<evidence type="ECO:0000313" key="12">
    <source>
        <dbReference type="EMBL" id="GHH82769.1"/>
    </source>
</evidence>
<keyword evidence="5" id="KW-0479">Metal-binding</keyword>
<dbReference type="AlphaFoldDB" id="A0A919GF24"/>
<keyword evidence="13" id="KW-1185">Reference proteome</keyword>
<evidence type="ECO:0000256" key="1">
    <source>
        <dbReference type="ARBA" id="ARBA00001947"/>
    </source>
</evidence>
<dbReference type="PANTHER" id="PTHR43221">
    <property type="entry name" value="PROTEASE HTPX"/>
    <property type="match status" value="1"/>
</dbReference>
<reference evidence="12" key="2">
    <citation type="submission" date="2020-09" db="EMBL/GenBank/DDBJ databases">
        <authorList>
            <person name="Sun Q."/>
            <person name="Ohkuma M."/>
        </authorList>
    </citation>
    <scope>NUCLEOTIDE SEQUENCE</scope>
    <source>
        <strain evidence="12">JCM 4646</strain>
    </source>
</reference>
<keyword evidence="9" id="KW-0482">Metalloprotease</keyword>
<keyword evidence="10" id="KW-0472">Membrane</keyword>
<feature type="domain" description="Peptidase M48" evidence="11">
    <location>
        <begin position="165"/>
        <end position="409"/>
    </location>
</feature>
<evidence type="ECO:0000256" key="3">
    <source>
        <dbReference type="ARBA" id="ARBA00022670"/>
    </source>
</evidence>
<dbReference type="CDD" id="cd07328">
    <property type="entry name" value="M48_Ste24p_like"/>
    <property type="match status" value="1"/>
</dbReference>
<dbReference type="RefSeq" id="WP_190214812.1">
    <property type="nucleotide sequence ID" value="NZ_BNBO01000060.1"/>
</dbReference>
<organism evidence="12 13">
    <name type="scientific">Kitasatospora indigofera</name>
    <dbReference type="NCBI Taxonomy" id="67307"/>
    <lineage>
        <taxon>Bacteria</taxon>
        <taxon>Bacillati</taxon>
        <taxon>Actinomycetota</taxon>
        <taxon>Actinomycetes</taxon>
        <taxon>Kitasatosporales</taxon>
        <taxon>Streptomycetaceae</taxon>
        <taxon>Kitasatospora</taxon>
    </lineage>
</organism>
<evidence type="ECO:0000259" key="11">
    <source>
        <dbReference type="Pfam" id="PF01435"/>
    </source>
</evidence>
<keyword evidence="3" id="KW-0645">Protease</keyword>
<gene>
    <name evidence="12" type="ORF">GCM10018781_68510</name>
</gene>
<name>A0A919GF24_9ACTN</name>
<evidence type="ECO:0000256" key="9">
    <source>
        <dbReference type="ARBA" id="ARBA00023049"/>
    </source>
</evidence>
<protein>
    <recommendedName>
        <fullName evidence="11">Peptidase M48 domain-containing protein</fullName>
    </recommendedName>
</protein>
<keyword evidence="7" id="KW-0862">Zinc</keyword>
<dbReference type="Proteomes" id="UP000617734">
    <property type="component" value="Unassembled WGS sequence"/>
</dbReference>
<evidence type="ECO:0000256" key="5">
    <source>
        <dbReference type="ARBA" id="ARBA00022723"/>
    </source>
</evidence>
<dbReference type="GeneID" id="95357116"/>
<accession>A0A919GF24</accession>
<comment type="cofactor">
    <cofactor evidence="1">
        <name>Zn(2+)</name>
        <dbReference type="ChEBI" id="CHEBI:29105"/>
    </cofactor>
</comment>
<dbReference type="Gene3D" id="3.30.2010.10">
    <property type="entry name" value="Metalloproteases ('zincins'), catalytic domain"/>
    <property type="match status" value="1"/>
</dbReference>
<proteinExistence type="predicted"/>
<comment type="caution">
    <text evidence="12">The sequence shown here is derived from an EMBL/GenBank/DDBJ whole genome shotgun (WGS) entry which is preliminary data.</text>
</comment>
<keyword evidence="2" id="KW-1003">Cell membrane</keyword>
<evidence type="ECO:0000256" key="4">
    <source>
        <dbReference type="ARBA" id="ARBA00022692"/>
    </source>
</evidence>
<evidence type="ECO:0000256" key="6">
    <source>
        <dbReference type="ARBA" id="ARBA00022801"/>
    </source>
</evidence>
<dbReference type="GO" id="GO:0006508">
    <property type="term" value="P:proteolysis"/>
    <property type="evidence" value="ECO:0007669"/>
    <property type="project" value="UniProtKB-KW"/>
</dbReference>
<evidence type="ECO:0000256" key="2">
    <source>
        <dbReference type="ARBA" id="ARBA00022475"/>
    </source>
</evidence>
<dbReference type="GO" id="GO:0046872">
    <property type="term" value="F:metal ion binding"/>
    <property type="evidence" value="ECO:0007669"/>
    <property type="project" value="UniProtKB-KW"/>
</dbReference>
<keyword evidence="6" id="KW-0378">Hydrolase</keyword>
<evidence type="ECO:0000256" key="10">
    <source>
        <dbReference type="ARBA" id="ARBA00023136"/>
    </source>
</evidence>